<dbReference type="InterPro" id="IPR009317">
    <property type="entry name" value="ChaB"/>
</dbReference>
<protein>
    <submittedName>
        <fullName evidence="1">Cation transport regulator</fullName>
    </submittedName>
</protein>
<dbReference type="NCBIfam" id="NF007136">
    <property type="entry name" value="PRK09582.1"/>
    <property type="match status" value="1"/>
</dbReference>
<reference evidence="1 2" key="1">
    <citation type="submission" date="2018-06" db="EMBL/GenBank/DDBJ databases">
        <authorList>
            <consortium name="Pathogen Informatics"/>
            <person name="Doyle S."/>
        </authorList>
    </citation>
    <scope>NUCLEOTIDE SEQUENCE [LARGE SCALE GENOMIC DNA]</scope>
    <source>
        <strain evidence="1 2">NCTC8261</strain>
    </source>
</reference>
<dbReference type="Pfam" id="PF06150">
    <property type="entry name" value="ChaB"/>
    <property type="match status" value="1"/>
</dbReference>
<sequence>MPYKAKSDLPDNVRNVLPTHAQDIYKEAFNSAWEQYKDKADRRDDASREETAHKVAWAALKTIMKKARMINGIRKNKRGITHVLA</sequence>
<evidence type="ECO:0000313" key="2">
    <source>
        <dbReference type="Proteomes" id="UP000254712"/>
    </source>
</evidence>
<accession>A0A379WSG4</accession>
<dbReference type="Gene3D" id="1.10.1740.70">
    <property type="entry name" value="ChaB"/>
    <property type="match status" value="1"/>
</dbReference>
<dbReference type="AlphaFoldDB" id="A0A379WSG4"/>
<dbReference type="InterPro" id="IPR037205">
    <property type="entry name" value="ChaB_sf"/>
</dbReference>
<evidence type="ECO:0000313" key="1">
    <source>
        <dbReference type="EMBL" id="SUH37095.1"/>
    </source>
</evidence>
<dbReference type="EMBL" id="UGXT01000002">
    <property type="protein sequence ID" value="SUH37095.1"/>
    <property type="molecule type" value="Genomic_DNA"/>
</dbReference>
<name>A0A379WSG4_SALET</name>
<dbReference type="Proteomes" id="UP000254712">
    <property type="component" value="Unassembled WGS sequence"/>
</dbReference>
<dbReference type="SUPFAM" id="SSF140376">
    <property type="entry name" value="ChaB-like"/>
    <property type="match status" value="1"/>
</dbReference>
<proteinExistence type="predicted"/>
<gene>
    <name evidence="1" type="primary">chaB</name>
    <name evidence="1" type="ORF">NCTC8261_03377</name>
</gene>
<organism evidence="1 2">
    <name type="scientific">Salmonella enterica I</name>
    <dbReference type="NCBI Taxonomy" id="59201"/>
    <lineage>
        <taxon>Bacteria</taxon>
        <taxon>Pseudomonadati</taxon>
        <taxon>Pseudomonadota</taxon>
        <taxon>Gammaproteobacteria</taxon>
        <taxon>Enterobacterales</taxon>
        <taxon>Enterobacteriaceae</taxon>
        <taxon>Salmonella</taxon>
    </lineage>
</organism>